<protein>
    <recommendedName>
        <fullName evidence="3">HIT domain-containing protein</fullName>
    </recommendedName>
</protein>
<dbReference type="EMBL" id="CP047156">
    <property type="protein sequence ID" value="QHC01876.1"/>
    <property type="molecule type" value="Genomic_DNA"/>
</dbReference>
<gene>
    <name evidence="1" type="ORF">EK0264_17370</name>
</gene>
<evidence type="ECO:0000313" key="2">
    <source>
        <dbReference type="Proteomes" id="UP000463857"/>
    </source>
</evidence>
<dbReference type="OrthoDB" id="9769064at2"/>
<dbReference type="Proteomes" id="UP000463857">
    <property type="component" value="Chromosome"/>
</dbReference>
<name>A0A7L4YRU1_9ACTN</name>
<dbReference type="RefSeq" id="WP_159547000.1">
    <property type="nucleotide sequence ID" value="NZ_CP047156.1"/>
</dbReference>
<dbReference type="KEGG" id="eke:EK0264_17370"/>
<dbReference type="Gene3D" id="3.30.428.10">
    <property type="entry name" value="HIT-like"/>
    <property type="match status" value="1"/>
</dbReference>
<dbReference type="InterPro" id="IPR036265">
    <property type="entry name" value="HIT-like_sf"/>
</dbReference>
<accession>A0A7L4YRU1</accession>
<sequence length="169" mass="18430">MSTAPSARPQQQPDGAAAECLLCALEEAPEQTRVFADDLWAAEVPPGAEVPGWFFLRSRRHAELITGLDEAELQTLATRARDLTEAVRLVTGAEAVYFMSFGESHLHYHALVVARGAEIAAEHRGGHIVGLRPEAIDRQAALALVAPIREAYQQITDRRDSHRTPSVTA</sequence>
<proteinExistence type="predicted"/>
<reference evidence="1 2" key="1">
    <citation type="journal article" date="2018" name="Int. J. Syst. Evol. Microbiol.">
        <title>Epidermidibacterium keratini gen. nov., sp. nov., a member of the family Sporichthyaceae, isolated from keratin epidermis.</title>
        <authorList>
            <person name="Lee D.G."/>
            <person name="Trujillo M.E."/>
            <person name="Kang S."/>
            <person name="Nam J.J."/>
            <person name="Kim Y.J."/>
        </authorList>
    </citation>
    <scope>NUCLEOTIDE SEQUENCE [LARGE SCALE GENOMIC DNA]</scope>
    <source>
        <strain evidence="1 2">EPI-7</strain>
    </source>
</reference>
<evidence type="ECO:0008006" key="3">
    <source>
        <dbReference type="Google" id="ProtNLM"/>
    </source>
</evidence>
<dbReference type="SUPFAM" id="SSF54197">
    <property type="entry name" value="HIT-like"/>
    <property type="match status" value="1"/>
</dbReference>
<dbReference type="InParanoid" id="A0A7L4YRU1"/>
<keyword evidence="2" id="KW-1185">Reference proteome</keyword>
<organism evidence="1 2">
    <name type="scientific">Epidermidibacterium keratini</name>
    <dbReference type="NCBI Taxonomy" id="1891644"/>
    <lineage>
        <taxon>Bacteria</taxon>
        <taxon>Bacillati</taxon>
        <taxon>Actinomycetota</taxon>
        <taxon>Actinomycetes</taxon>
        <taxon>Sporichthyales</taxon>
        <taxon>Sporichthyaceae</taxon>
        <taxon>Epidermidibacterium</taxon>
    </lineage>
</organism>
<dbReference type="AlphaFoldDB" id="A0A7L4YRU1"/>
<evidence type="ECO:0000313" key="1">
    <source>
        <dbReference type="EMBL" id="QHC01876.1"/>
    </source>
</evidence>